<dbReference type="Proteomes" id="UP000307440">
    <property type="component" value="Unassembled WGS sequence"/>
</dbReference>
<evidence type="ECO:0000259" key="8">
    <source>
        <dbReference type="Pfam" id="PF09779"/>
    </source>
</evidence>
<dbReference type="InterPro" id="IPR018617">
    <property type="entry name" value="Ima1_N"/>
</dbReference>
<keyword evidence="3 7" id="KW-1133">Transmembrane helix</keyword>
<dbReference type="GO" id="GO:0034992">
    <property type="term" value="C:microtubule organizing center attachment site"/>
    <property type="evidence" value="ECO:0007669"/>
    <property type="project" value="TreeGrafter"/>
</dbReference>
<dbReference type="STRING" id="230819.A0A5C3LFY5"/>
<comment type="subcellular location">
    <subcellularLocation>
        <location evidence="1">Nucleus inner membrane</location>
        <topology evidence="1">Multi-pass membrane protein</topology>
    </subcellularLocation>
</comment>
<feature type="region of interest" description="Disordered" evidence="6">
    <location>
        <begin position="1"/>
        <end position="25"/>
    </location>
</feature>
<feature type="transmembrane region" description="Helical" evidence="7">
    <location>
        <begin position="168"/>
        <end position="187"/>
    </location>
</feature>
<dbReference type="EMBL" id="ML210146">
    <property type="protein sequence ID" value="TFK30806.1"/>
    <property type="molecule type" value="Genomic_DNA"/>
</dbReference>
<dbReference type="Pfam" id="PF09779">
    <property type="entry name" value="Ima1_N"/>
    <property type="match status" value="1"/>
</dbReference>
<proteinExistence type="predicted"/>
<keyword evidence="4 7" id="KW-0472">Membrane</keyword>
<gene>
    <name evidence="9" type="ORF">FA15DRAFT_662859</name>
</gene>
<organism evidence="9 10">
    <name type="scientific">Coprinopsis marcescibilis</name>
    <name type="common">Agaric fungus</name>
    <name type="synonym">Psathyrella marcescibilis</name>
    <dbReference type="NCBI Taxonomy" id="230819"/>
    <lineage>
        <taxon>Eukaryota</taxon>
        <taxon>Fungi</taxon>
        <taxon>Dikarya</taxon>
        <taxon>Basidiomycota</taxon>
        <taxon>Agaricomycotina</taxon>
        <taxon>Agaricomycetes</taxon>
        <taxon>Agaricomycetidae</taxon>
        <taxon>Agaricales</taxon>
        <taxon>Agaricineae</taxon>
        <taxon>Psathyrellaceae</taxon>
        <taxon>Coprinopsis</taxon>
    </lineage>
</organism>
<reference evidence="9 10" key="1">
    <citation type="journal article" date="2019" name="Nat. Ecol. Evol.">
        <title>Megaphylogeny resolves global patterns of mushroom evolution.</title>
        <authorList>
            <person name="Varga T."/>
            <person name="Krizsan K."/>
            <person name="Foldi C."/>
            <person name="Dima B."/>
            <person name="Sanchez-Garcia M."/>
            <person name="Sanchez-Ramirez S."/>
            <person name="Szollosi G.J."/>
            <person name="Szarkandi J.G."/>
            <person name="Papp V."/>
            <person name="Albert L."/>
            <person name="Andreopoulos W."/>
            <person name="Angelini C."/>
            <person name="Antonin V."/>
            <person name="Barry K.W."/>
            <person name="Bougher N.L."/>
            <person name="Buchanan P."/>
            <person name="Buyck B."/>
            <person name="Bense V."/>
            <person name="Catcheside P."/>
            <person name="Chovatia M."/>
            <person name="Cooper J."/>
            <person name="Damon W."/>
            <person name="Desjardin D."/>
            <person name="Finy P."/>
            <person name="Geml J."/>
            <person name="Haridas S."/>
            <person name="Hughes K."/>
            <person name="Justo A."/>
            <person name="Karasinski D."/>
            <person name="Kautmanova I."/>
            <person name="Kiss B."/>
            <person name="Kocsube S."/>
            <person name="Kotiranta H."/>
            <person name="LaButti K.M."/>
            <person name="Lechner B.E."/>
            <person name="Liimatainen K."/>
            <person name="Lipzen A."/>
            <person name="Lukacs Z."/>
            <person name="Mihaltcheva S."/>
            <person name="Morgado L.N."/>
            <person name="Niskanen T."/>
            <person name="Noordeloos M.E."/>
            <person name="Ohm R.A."/>
            <person name="Ortiz-Santana B."/>
            <person name="Ovrebo C."/>
            <person name="Racz N."/>
            <person name="Riley R."/>
            <person name="Savchenko A."/>
            <person name="Shiryaev A."/>
            <person name="Soop K."/>
            <person name="Spirin V."/>
            <person name="Szebenyi C."/>
            <person name="Tomsovsky M."/>
            <person name="Tulloss R.E."/>
            <person name="Uehling J."/>
            <person name="Grigoriev I.V."/>
            <person name="Vagvolgyi C."/>
            <person name="Papp T."/>
            <person name="Martin F.M."/>
            <person name="Miettinen O."/>
            <person name="Hibbett D.S."/>
            <person name="Nagy L.G."/>
        </authorList>
    </citation>
    <scope>NUCLEOTIDE SEQUENCE [LARGE SCALE GENOMIC DNA]</scope>
    <source>
        <strain evidence="9 10">CBS 121175</strain>
    </source>
</reference>
<dbReference type="GO" id="GO:0071765">
    <property type="term" value="P:nuclear inner membrane organization"/>
    <property type="evidence" value="ECO:0007669"/>
    <property type="project" value="InterPro"/>
</dbReference>
<sequence length="461" mass="52718">MHEEHMNRQSFAKRASRSKDQLPNLHRPGHFCHDCQTNQMLAMNLMSAYLPPPESPDYQQAVDLLPKYKESINSRYPPVCDRCRPNVEEEIQRKEQMARRQALHGLLKGGKDRQRRVSGTPVRLKEKNVVNSVYWHIRGVLWFMSSIAAICSIGFELFGSSILARAPWYLQSSLPFVVVFSLLWTAWDPTYLATKTDQIQGREVRVHGRERYIACQMLAWASRLTFSTLHRHGIALPYGRLYLPFALIVEFIALFAYPLFLRVQHPLPIRLIDTHSHLNNSSLSRSATPAASTSRVSTPLAQSFPKITEQDLLASLSLSSKPVMSPNPVFGLPSLISNTTSLGASQKPRDEDAMDWSPINGNGVHGDVQVKVEDASWLRPQTFFPPEKPTGLENLFAQTRIADDSDNYMKVDQKPTDHGYQGDWWYFLLPIPPICLLFIYFFRTFWLEESPKYHTYSLGEL</sequence>
<keyword evidence="10" id="KW-1185">Reference proteome</keyword>
<feature type="transmembrane region" description="Helical" evidence="7">
    <location>
        <begin position="241"/>
        <end position="260"/>
    </location>
</feature>
<dbReference type="PANTHER" id="PTHR28538">
    <property type="entry name" value="INTEGRAL INNER NUCLEAR MEMBRANE PROTEIN IMA1"/>
    <property type="match status" value="1"/>
</dbReference>
<dbReference type="OrthoDB" id="5966927at2759"/>
<feature type="transmembrane region" description="Helical" evidence="7">
    <location>
        <begin position="140"/>
        <end position="162"/>
    </location>
</feature>
<keyword evidence="5" id="KW-0539">Nucleus</keyword>
<evidence type="ECO:0000256" key="5">
    <source>
        <dbReference type="ARBA" id="ARBA00023242"/>
    </source>
</evidence>
<keyword evidence="2 7" id="KW-0812">Transmembrane</keyword>
<evidence type="ECO:0000256" key="7">
    <source>
        <dbReference type="SAM" id="Phobius"/>
    </source>
</evidence>
<dbReference type="InterPro" id="IPR042321">
    <property type="entry name" value="Ima1"/>
</dbReference>
<evidence type="ECO:0000256" key="2">
    <source>
        <dbReference type="ARBA" id="ARBA00022692"/>
    </source>
</evidence>
<dbReference type="GO" id="GO:0044732">
    <property type="term" value="C:mitotic spindle pole body"/>
    <property type="evidence" value="ECO:0007669"/>
    <property type="project" value="TreeGrafter"/>
</dbReference>
<evidence type="ECO:0000256" key="3">
    <source>
        <dbReference type="ARBA" id="ARBA00022989"/>
    </source>
</evidence>
<protein>
    <recommendedName>
        <fullName evidence="8">Ima1 N-terminal domain-containing protein</fullName>
    </recommendedName>
</protein>
<evidence type="ECO:0000313" key="10">
    <source>
        <dbReference type="Proteomes" id="UP000307440"/>
    </source>
</evidence>
<evidence type="ECO:0000256" key="1">
    <source>
        <dbReference type="ARBA" id="ARBA00004473"/>
    </source>
</evidence>
<dbReference type="PANTHER" id="PTHR28538:SF1">
    <property type="entry name" value="INTEGRAL INNER NUCLEAR MEMBRANE PROTEIN IMA1"/>
    <property type="match status" value="1"/>
</dbReference>
<dbReference type="GO" id="GO:0034506">
    <property type="term" value="C:chromosome, centromeric core domain"/>
    <property type="evidence" value="ECO:0007669"/>
    <property type="project" value="TreeGrafter"/>
</dbReference>
<name>A0A5C3LFY5_COPMA</name>
<feature type="domain" description="Ima1 N-terminal" evidence="8">
    <location>
        <begin position="1"/>
        <end position="87"/>
    </location>
</feature>
<dbReference type="GO" id="GO:0005637">
    <property type="term" value="C:nuclear inner membrane"/>
    <property type="evidence" value="ECO:0007669"/>
    <property type="project" value="UniProtKB-SubCell"/>
</dbReference>
<evidence type="ECO:0000313" key="9">
    <source>
        <dbReference type="EMBL" id="TFK30806.1"/>
    </source>
</evidence>
<accession>A0A5C3LFY5</accession>
<evidence type="ECO:0000256" key="4">
    <source>
        <dbReference type="ARBA" id="ARBA00023136"/>
    </source>
</evidence>
<evidence type="ECO:0000256" key="6">
    <source>
        <dbReference type="SAM" id="MobiDB-lite"/>
    </source>
</evidence>
<feature type="transmembrane region" description="Helical" evidence="7">
    <location>
        <begin position="424"/>
        <end position="442"/>
    </location>
</feature>
<dbReference type="AlphaFoldDB" id="A0A5C3LFY5"/>